<proteinExistence type="predicted"/>
<name>A0A2W0HVE4_9BACI</name>
<feature type="chain" id="PRO_5038597493" description="Secreted protein" evidence="1">
    <location>
        <begin position="18"/>
        <end position="78"/>
    </location>
</feature>
<feature type="signal peptide" evidence="1">
    <location>
        <begin position="1"/>
        <end position="17"/>
    </location>
</feature>
<keyword evidence="1" id="KW-0732">Signal</keyword>
<sequence length="78" mass="8082">MALLKFIVVFRSLPSLSAGTTAASSGTMLLPLLVSVEATRSIIVKEPLVPAGSSVAAVPAGESGVRSNKLFLRINPKF</sequence>
<comment type="caution">
    <text evidence="2">The sequence shown here is derived from an EMBL/GenBank/DDBJ whole genome shotgun (WGS) entry which is preliminary data.</text>
</comment>
<accession>A0A2W0HVE4</accession>
<reference evidence="2 3" key="1">
    <citation type="submission" date="2017-10" db="EMBL/GenBank/DDBJ databases">
        <title>Bacillus sp. nov., a halophilic bacterium isolated from a Yangshapao Lake.</title>
        <authorList>
            <person name="Wang H."/>
        </authorList>
    </citation>
    <scope>NUCLEOTIDE SEQUENCE [LARGE SCALE GENOMIC DNA]</scope>
    <source>
        <strain evidence="2 3">YSP-3</strain>
    </source>
</reference>
<dbReference type="EMBL" id="PDOF01000001">
    <property type="protein sequence ID" value="PYZ97648.1"/>
    <property type="molecule type" value="Genomic_DNA"/>
</dbReference>
<evidence type="ECO:0008006" key="4">
    <source>
        <dbReference type="Google" id="ProtNLM"/>
    </source>
</evidence>
<protein>
    <recommendedName>
        <fullName evidence="4">Secreted protein</fullName>
    </recommendedName>
</protein>
<dbReference type="Proteomes" id="UP000248066">
    <property type="component" value="Unassembled WGS sequence"/>
</dbReference>
<dbReference type="AlphaFoldDB" id="A0A2W0HVE4"/>
<keyword evidence="3" id="KW-1185">Reference proteome</keyword>
<evidence type="ECO:0000313" key="3">
    <source>
        <dbReference type="Proteomes" id="UP000248066"/>
    </source>
</evidence>
<evidence type="ECO:0000313" key="2">
    <source>
        <dbReference type="EMBL" id="PYZ97648.1"/>
    </source>
</evidence>
<gene>
    <name evidence="2" type="ORF">CR205_03370</name>
</gene>
<evidence type="ECO:0000256" key="1">
    <source>
        <dbReference type="SAM" id="SignalP"/>
    </source>
</evidence>
<organism evidence="2 3">
    <name type="scientific">Alteribacter lacisalsi</name>
    <dbReference type="NCBI Taxonomy" id="2045244"/>
    <lineage>
        <taxon>Bacteria</taxon>
        <taxon>Bacillati</taxon>
        <taxon>Bacillota</taxon>
        <taxon>Bacilli</taxon>
        <taxon>Bacillales</taxon>
        <taxon>Bacillaceae</taxon>
        <taxon>Alteribacter</taxon>
    </lineage>
</organism>